<name>A0A6N8F6N4_9GAMM</name>
<sequence>MQIPTINFNHKKSNQAEVEIFELESLYKQVDHEDSPQKLHRITFFMWVYIEHGYGSHIVDFKEYAFNPGSIIFVRREQVQAFDFSLMPGGKVIVFTQAFLDKLHSNMRLPNYTPTHLSQSRSPVIQLDKATDISAKRLIDEAIKEISHNNADPLIVMYLFSSFSLMLHRLRPEERHDKLSQKQSVMLARFFDLLQSHYEHDRDANSYASKIGTTYKTLNQVCKLATDITIKQMIDAFVIIEMKRRLVISNVTTQQLAYDFSFEDASNFVKYFKNQTKMTPTQFQKQFIKLEL</sequence>
<dbReference type="InterPro" id="IPR018060">
    <property type="entry name" value="HTH_AraC"/>
</dbReference>
<dbReference type="PROSITE" id="PS01124">
    <property type="entry name" value="HTH_ARAC_FAMILY_2"/>
    <property type="match status" value="1"/>
</dbReference>
<dbReference type="GO" id="GO:0043565">
    <property type="term" value="F:sequence-specific DNA binding"/>
    <property type="evidence" value="ECO:0007669"/>
    <property type="project" value="InterPro"/>
</dbReference>
<dbReference type="InterPro" id="IPR009057">
    <property type="entry name" value="Homeodomain-like_sf"/>
</dbReference>
<evidence type="ECO:0000259" key="4">
    <source>
        <dbReference type="PROSITE" id="PS01124"/>
    </source>
</evidence>
<dbReference type="OrthoDB" id="9814125at2"/>
<dbReference type="SMART" id="SM00342">
    <property type="entry name" value="HTH_ARAC"/>
    <property type="match status" value="1"/>
</dbReference>
<gene>
    <name evidence="5" type="ORF">GNP35_07120</name>
</gene>
<dbReference type="EMBL" id="WOCD01000003">
    <property type="protein sequence ID" value="MUH72266.1"/>
    <property type="molecule type" value="Genomic_DNA"/>
</dbReference>
<reference evidence="5 6" key="1">
    <citation type="submission" date="2019-11" db="EMBL/GenBank/DDBJ databases">
        <title>P. haliotis isolates from Z. marina roots.</title>
        <authorList>
            <person name="Cohen M."/>
            <person name="Jospin G."/>
            <person name="Eisen J.A."/>
            <person name="Coil D.A."/>
        </authorList>
    </citation>
    <scope>NUCLEOTIDE SEQUENCE [LARGE SCALE GENOMIC DNA]</scope>
    <source>
        <strain evidence="5 6">UCD-MCMsp1aY</strain>
    </source>
</reference>
<dbReference type="RefSeq" id="WP_155695459.1">
    <property type="nucleotide sequence ID" value="NZ_WOCD01000003.1"/>
</dbReference>
<protein>
    <submittedName>
        <fullName evidence="5">Helix-turn-helix domain-containing protein</fullName>
    </submittedName>
</protein>
<feature type="domain" description="HTH araC/xylS-type" evidence="4">
    <location>
        <begin position="188"/>
        <end position="286"/>
    </location>
</feature>
<dbReference type="Pfam" id="PF12833">
    <property type="entry name" value="HTH_18"/>
    <property type="match status" value="1"/>
</dbReference>
<dbReference type="AlphaFoldDB" id="A0A6N8F6N4"/>
<accession>A0A6N8F6N4</accession>
<keyword evidence="6" id="KW-1185">Reference proteome</keyword>
<dbReference type="PANTHER" id="PTHR43280:SF32">
    <property type="entry name" value="TRANSCRIPTIONAL REGULATORY PROTEIN"/>
    <property type="match status" value="1"/>
</dbReference>
<evidence type="ECO:0000256" key="3">
    <source>
        <dbReference type="ARBA" id="ARBA00023163"/>
    </source>
</evidence>
<keyword evidence="2" id="KW-0238">DNA-binding</keyword>
<evidence type="ECO:0000313" key="5">
    <source>
        <dbReference type="EMBL" id="MUH72266.1"/>
    </source>
</evidence>
<dbReference type="Proteomes" id="UP000439994">
    <property type="component" value="Unassembled WGS sequence"/>
</dbReference>
<proteinExistence type="predicted"/>
<keyword evidence="1" id="KW-0805">Transcription regulation</keyword>
<comment type="caution">
    <text evidence="5">The sequence shown here is derived from an EMBL/GenBank/DDBJ whole genome shotgun (WGS) entry which is preliminary data.</text>
</comment>
<evidence type="ECO:0000256" key="2">
    <source>
        <dbReference type="ARBA" id="ARBA00023125"/>
    </source>
</evidence>
<dbReference type="Gene3D" id="1.10.10.60">
    <property type="entry name" value="Homeodomain-like"/>
    <property type="match status" value="1"/>
</dbReference>
<dbReference type="SUPFAM" id="SSF51215">
    <property type="entry name" value="Regulatory protein AraC"/>
    <property type="match status" value="1"/>
</dbReference>
<evidence type="ECO:0000313" key="6">
    <source>
        <dbReference type="Proteomes" id="UP000439994"/>
    </source>
</evidence>
<dbReference type="InterPro" id="IPR037923">
    <property type="entry name" value="HTH-like"/>
</dbReference>
<dbReference type="SUPFAM" id="SSF46689">
    <property type="entry name" value="Homeodomain-like"/>
    <property type="match status" value="1"/>
</dbReference>
<evidence type="ECO:0000256" key="1">
    <source>
        <dbReference type="ARBA" id="ARBA00023015"/>
    </source>
</evidence>
<organism evidence="5 6">
    <name type="scientific">Psychrosphaera haliotis</name>
    <dbReference type="NCBI Taxonomy" id="555083"/>
    <lineage>
        <taxon>Bacteria</taxon>
        <taxon>Pseudomonadati</taxon>
        <taxon>Pseudomonadota</taxon>
        <taxon>Gammaproteobacteria</taxon>
        <taxon>Alteromonadales</taxon>
        <taxon>Pseudoalteromonadaceae</taxon>
        <taxon>Psychrosphaera</taxon>
    </lineage>
</organism>
<dbReference type="PANTHER" id="PTHR43280">
    <property type="entry name" value="ARAC-FAMILY TRANSCRIPTIONAL REGULATOR"/>
    <property type="match status" value="1"/>
</dbReference>
<dbReference type="GO" id="GO:0003700">
    <property type="term" value="F:DNA-binding transcription factor activity"/>
    <property type="evidence" value="ECO:0007669"/>
    <property type="project" value="InterPro"/>
</dbReference>
<keyword evidence="3" id="KW-0804">Transcription</keyword>